<feature type="binding site" evidence="3">
    <location>
        <position position="159"/>
    </location>
    <ligand>
        <name>ATP</name>
        <dbReference type="ChEBI" id="CHEBI:30616"/>
    </ligand>
</feature>
<evidence type="ECO:0000313" key="8">
    <source>
        <dbReference type="Proteomes" id="UP001479436"/>
    </source>
</evidence>
<feature type="compositionally biased region" description="Low complexity" evidence="5">
    <location>
        <begin position="53"/>
        <end position="71"/>
    </location>
</feature>
<keyword evidence="1 3" id="KW-0547">Nucleotide-binding</keyword>
<keyword evidence="4" id="KW-0418">Kinase</keyword>
<dbReference type="InterPro" id="IPR000719">
    <property type="entry name" value="Prot_kinase_dom"/>
</dbReference>
<evidence type="ECO:0000256" key="5">
    <source>
        <dbReference type="SAM" id="MobiDB-lite"/>
    </source>
</evidence>
<keyword evidence="8" id="KW-1185">Reference proteome</keyword>
<dbReference type="Proteomes" id="UP001479436">
    <property type="component" value="Unassembled WGS sequence"/>
</dbReference>
<gene>
    <name evidence="7" type="primary">NPR1_5</name>
    <name evidence="7" type="ORF">K7432_002556</name>
</gene>
<evidence type="ECO:0000256" key="3">
    <source>
        <dbReference type="PROSITE-ProRule" id="PRU10141"/>
    </source>
</evidence>
<dbReference type="InterPro" id="IPR017441">
    <property type="entry name" value="Protein_kinase_ATP_BS"/>
</dbReference>
<protein>
    <submittedName>
        <fullName evidence="7">Nitrogen permease reactivator protein</fullName>
    </submittedName>
</protein>
<comment type="caution">
    <text evidence="7">The sequence shown here is derived from an EMBL/GenBank/DDBJ whole genome shotgun (WGS) entry which is preliminary data.</text>
</comment>
<dbReference type="PANTHER" id="PTHR24346:SF51">
    <property type="entry name" value="PAS DOMAIN-CONTAINING SERINE_THREONINE-PROTEIN KINASE"/>
    <property type="match status" value="1"/>
</dbReference>
<dbReference type="PROSITE" id="PS00108">
    <property type="entry name" value="PROTEIN_KINASE_ST"/>
    <property type="match status" value="1"/>
</dbReference>
<dbReference type="EMBL" id="JASJQH010006945">
    <property type="protein sequence ID" value="KAK9722610.1"/>
    <property type="molecule type" value="Genomic_DNA"/>
</dbReference>
<evidence type="ECO:0000256" key="2">
    <source>
        <dbReference type="ARBA" id="ARBA00022840"/>
    </source>
</evidence>
<proteinExistence type="inferred from homology"/>
<dbReference type="SUPFAM" id="SSF56112">
    <property type="entry name" value="Protein kinase-like (PK-like)"/>
    <property type="match status" value="1"/>
</dbReference>
<evidence type="ECO:0000256" key="4">
    <source>
        <dbReference type="RuleBase" id="RU000304"/>
    </source>
</evidence>
<dbReference type="PROSITE" id="PS00107">
    <property type="entry name" value="PROTEIN_KINASE_ATP"/>
    <property type="match status" value="1"/>
</dbReference>
<evidence type="ECO:0000259" key="6">
    <source>
        <dbReference type="PROSITE" id="PS50011"/>
    </source>
</evidence>
<dbReference type="PANTHER" id="PTHR24346">
    <property type="entry name" value="MAP/MICROTUBULE AFFINITY-REGULATING KINASE"/>
    <property type="match status" value="1"/>
</dbReference>
<dbReference type="Gene3D" id="1.10.510.10">
    <property type="entry name" value="Transferase(Phosphotransferase) domain 1"/>
    <property type="match status" value="1"/>
</dbReference>
<accession>A0ABR2W7K3</accession>
<name>A0ABR2W7K3_9FUNG</name>
<keyword evidence="4" id="KW-0808">Transferase</keyword>
<dbReference type="PROSITE" id="PS50011">
    <property type="entry name" value="PROTEIN_KINASE_DOM"/>
    <property type="match status" value="1"/>
</dbReference>
<dbReference type="InterPro" id="IPR011009">
    <property type="entry name" value="Kinase-like_dom_sf"/>
</dbReference>
<reference evidence="7 8" key="1">
    <citation type="submission" date="2023-04" db="EMBL/GenBank/DDBJ databases">
        <title>Genome of Basidiobolus ranarum AG-B5.</title>
        <authorList>
            <person name="Stajich J.E."/>
            <person name="Carter-House D."/>
            <person name="Gryganskyi A."/>
        </authorList>
    </citation>
    <scope>NUCLEOTIDE SEQUENCE [LARGE SCALE GENOMIC DNA]</scope>
    <source>
        <strain evidence="7 8">AG-B5</strain>
    </source>
</reference>
<evidence type="ECO:0000256" key="1">
    <source>
        <dbReference type="ARBA" id="ARBA00022741"/>
    </source>
</evidence>
<dbReference type="InterPro" id="IPR008271">
    <property type="entry name" value="Ser/Thr_kinase_AS"/>
</dbReference>
<dbReference type="Pfam" id="PF00069">
    <property type="entry name" value="Pkinase"/>
    <property type="match status" value="1"/>
</dbReference>
<keyword evidence="4" id="KW-0723">Serine/threonine-protein kinase</keyword>
<feature type="domain" description="Protein kinase" evidence="6">
    <location>
        <begin position="130"/>
        <end position="395"/>
    </location>
</feature>
<keyword evidence="2 3" id="KW-0067">ATP-binding</keyword>
<sequence>MTVIAVPRSNHFIKSNFIPGDLGAGEYALSDNRQLDLKPGKPVLQPIDVIHRSPNNSSTSSESSPTSSINLKSKSSFVEKFVSPAKKIFNNRDNNNGQSKNFTKASSMKVGVASKGFSDSCTCELTKYGRLNGSILGKGAWGIVKTIERRSDGKLFAVKHFRNRESSESPRHYVKTILAEYTIASLLHHQYIIETLDFIVQDGRYYQIMEYCPTDLFTAIKTRKGSLSPEKIDTWFKQVVSAVAYMHTIGVVHRDIKGENVLLDSQDNAKLIDFGLADVYKTAFESTPRPSNGKSGSFPYIAPEVHINSKCYDGRKVDSWSLGILYLTIQLGVFPWESAVSSDPNYAGYITRKNCLDRSIINNLTPERCSLVHRLLDPNPELRISVEEALEHDALKNVVI</sequence>
<organism evidence="7 8">
    <name type="scientific">Basidiobolus ranarum</name>
    <dbReference type="NCBI Taxonomy" id="34480"/>
    <lineage>
        <taxon>Eukaryota</taxon>
        <taxon>Fungi</taxon>
        <taxon>Fungi incertae sedis</taxon>
        <taxon>Zoopagomycota</taxon>
        <taxon>Entomophthoromycotina</taxon>
        <taxon>Basidiobolomycetes</taxon>
        <taxon>Basidiobolales</taxon>
        <taxon>Basidiobolaceae</taxon>
        <taxon>Basidiobolus</taxon>
    </lineage>
</organism>
<evidence type="ECO:0000313" key="7">
    <source>
        <dbReference type="EMBL" id="KAK9722610.1"/>
    </source>
</evidence>
<dbReference type="SMART" id="SM00220">
    <property type="entry name" value="S_TKc"/>
    <property type="match status" value="1"/>
</dbReference>
<comment type="similarity">
    <text evidence="4">Belongs to the protein kinase superfamily.</text>
</comment>
<feature type="region of interest" description="Disordered" evidence="5">
    <location>
        <begin position="47"/>
        <end position="71"/>
    </location>
</feature>